<organism evidence="2 3">
    <name type="scientific">Stomoxys calcitrans</name>
    <name type="common">Stable fly</name>
    <name type="synonym">Conops calcitrans</name>
    <dbReference type="NCBI Taxonomy" id="35570"/>
    <lineage>
        <taxon>Eukaryota</taxon>
        <taxon>Metazoa</taxon>
        <taxon>Ecdysozoa</taxon>
        <taxon>Arthropoda</taxon>
        <taxon>Hexapoda</taxon>
        <taxon>Insecta</taxon>
        <taxon>Pterygota</taxon>
        <taxon>Neoptera</taxon>
        <taxon>Endopterygota</taxon>
        <taxon>Diptera</taxon>
        <taxon>Brachycera</taxon>
        <taxon>Muscomorpha</taxon>
        <taxon>Muscoidea</taxon>
        <taxon>Muscidae</taxon>
        <taxon>Stomoxys</taxon>
    </lineage>
</organism>
<feature type="compositionally biased region" description="Acidic residues" evidence="1">
    <location>
        <begin position="305"/>
        <end position="319"/>
    </location>
</feature>
<proteinExistence type="predicted"/>
<name>A0A1I8PIC0_STOCA</name>
<evidence type="ECO:0000313" key="3">
    <source>
        <dbReference type="Proteomes" id="UP000095300"/>
    </source>
</evidence>
<dbReference type="VEuPathDB" id="VectorBase:SCAU008274"/>
<feature type="compositionally biased region" description="Acidic residues" evidence="1">
    <location>
        <begin position="220"/>
        <end position="232"/>
    </location>
</feature>
<feature type="compositionally biased region" description="Acidic residues" evidence="1">
    <location>
        <begin position="284"/>
        <end position="296"/>
    </location>
</feature>
<sequence>MKSIYQITSYEDLDNCSIFEYKNYALEDFYSDLLELESFRQRWYHHINEQSNSIGYDDSSVEYESETELANDITTNGANNCCSQFETYRKCDMSRTLAYNENVPMLPESEFGNISCENMENLSLFQIENYSPEDFRTDLLEFENSGRQRLYRYFEDKTSFSGQDDSEPEIDFPENLASCSQFETFRKYDQTSTSYDAIVSASMNASNIDHKIHYYSDVTDNGDDTMESESDSNNDSRLECDYDGDIEESDDEDNFSTSYDAIVSASMNASNIDHKIHYYSDVTDNGDDTMESESDSNNDSRLECDYDGDIEESDDEDNF</sequence>
<feature type="region of interest" description="Disordered" evidence="1">
    <location>
        <begin position="219"/>
        <end position="253"/>
    </location>
</feature>
<dbReference type="EnsemblMetazoa" id="SCAU008274-RA">
    <property type="protein sequence ID" value="SCAU008274-PA"/>
    <property type="gene ID" value="SCAU008274"/>
</dbReference>
<feature type="region of interest" description="Disordered" evidence="1">
    <location>
        <begin position="280"/>
        <end position="319"/>
    </location>
</feature>
<evidence type="ECO:0000313" key="2">
    <source>
        <dbReference type="EnsemblMetazoa" id="SCAU008274-PA"/>
    </source>
</evidence>
<feature type="compositionally biased region" description="Acidic residues" evidence="1">
    <location>
        <begin position="241"/>
        <end position="253"/>
    </location>
</feature>
<reference evidence="2" key="1">
    <citation type="submission" date="2020-05" db="UniProtKB">
        <authorList>
            <consortium name="EnsemblMetazoa"/>
        </authorList>
    </citation>
    <scope>IDENTIFICATION</scope>
    <source>
        <strain evidence="2">USDA</strain>
    </source>
</reference>
<accession>A0A1I8PIC0</accession>
<evidence type="ECO:0000256" key="1">
    <source>
        <dbReference type="SAM" id="MobiDB-lite"/>
    </source>
</evidence>
<protein>
    <submittedName>
        <fullName evidence="2">Uncharacterized protein</fullName>
    </submittedName>
</protein>
<dbReference type="AlphaFoldDB" id="A0A1I8PIC0"/>
<dbReference type="Proteomes" id="UP000095300">
    <property type="component" value="Unassembled WGS sequence"/>
</dbReference>
<keyword evidence="3" id="KW-1185">Reference proteome</keyword>